<protein>
    <submittedName>
        <fullName evidence="4">D-alanyl-D-alanine carboxypeptidase/D-alanyl-D-alanine-endopeptidase</fullName>
    </submittedName>
</protein>
<evidence type="ECO:0000256" key="2">
    <source>
        <dbReference type="ARBA" id="ARBA00022801"/>
    </source>
</evidence>
<dbReference type="GO" id="GO:0000270">
    <property type="term" value="P:peptidoglycan metabolic process"/>
    <property type="evidence" value="ECO:0007669"/>
    <property type="project" value="TreeGrafter"/>
</dbReference>
<evidence type="ECO:0000313" key="5">
    <source>
        <dbReference type="Proteomes" id="UP000198312"/>
    </source>
</evidence>
<dbReference type="AlphaFoldDB" id="A0A220U0B5"/>
<dbReference type="InterPro" id="IPR000667">
    <property type="entry name" value="Peptidase_S13"/>
</dbReference>
<keyword evidence="3" id="KW-1133">Transmembrane helix</keyword>
<organism evidence="4 5">
    <name type="scientific">Virgibacillus phasianinus</name>
    <dbReference type="NCBI Taxonomy" id="2017483"/>
    <lineage>
        <taxon>Bacteria</taxon>
        <taxon>Bacillati</taxon>
        <taxon>Bacillota</taxon>
        <taxon>Bacilli</taxon>
        <taxon>Bacillales</taxon>
        <taxon>Bacillaceae</taxon>
        <taxon>Virgibacillus</taxon>
    </lineage>
</organism>
<dbReference type="PRINTS" id="PR00922">
    <property type="entry name" value="DADACBPTASE3"/>
</dbReference>
<dbReference type="Gene3D" id="3.40.710.10">
    <property type="entry name" value="DD-peptidase/beta-lactamase superfamily"/>
    <property type="match status" value="2"/>
</dbReference>
<dbReference type="PANTHER" id="PTHR30023">
    <property type="entry name" value="D-ALANYL-D-ALANINE CARBOXYPEPTIDASE"/>
    <property type="match status" value="1"/>
</dbReference>
<comment type="similarity">
    <text evidence="1">Belongs to the peptidase S13 family.</text>
</comment>
<keyword evidence="4" id="KW-0121">Carboxypeptidase</keyword>
<name>A0A220U0B5_9BACI</name>
<dbReference type="Proteomes" id="UP000198312">
    <property type="component" value="Chromosome"/>
</dbReference>
<feature type="transmembrane region" description="Helical" evidence="3">
    <location>
        <begin position="7"/>
        <end position="26"/>
    </location>
</feature>
<dbReference type="OrthoDB" id="9802627at2"/>
<gene>
    <name evidence="4" type="primary">dacB</name>
    <name evidence="4" type="ORF">CFK37_04895</name>
</gene>
<keyword evidence="4" id="KW-0645">Protease</keyword>
<dbReference type="EMBL" id="CP022315">
    <property type="protein sequence ID" value="ASK61557.1"/>
    <property type="molecule type" value="Genomic_DNA"/>
</dbReference>
<dbReference type="Gene3D" id="3.50.80.20">
    <property type="entry name" value="D-Ala-D-Ala carboxypeptidase C, peptidase S13"/>
    <property type="match status" value="1"/>
</dbReference>
<evidence type="ECO:0000256" key="1">
    <source>
        <dbReference type="ARBA" id="ARBA00006096"/>
    </source>
</evidence>
<dbReference type="SUPFAM" id="SSF56601">
    <property type="entry name" value="beta-lactamase/transpeptidase-like"/>
    <property type="match status" value="1"/>
</dbReference>
<sequence length="514" mass="56453">MNLKGKLNTVLLVFLMVILAIMPLTMEENTSFVKASDDSKTPTESAKVASDETAQLTKKIDEILNDERLDGAIAGVSIRNAGNGAVLYSHDSDIRLHPASNEKIITGASALDVLGPDYRFSTEVLTDGEVKGKVLKGNLYLKGKGDPTLMKKDLTQFAKELKKKGIHKIKGDLIGDDSWFDDVRLSTDLNWDDEPYYTGAQVSALTIAPNDDYDAGTVIVEVYPGEEAEAKPKIKLVPETDYLTIVNKAKTVGKNESKDISIEREHGTNRIVIEGNIPVDGSRSRVWRSVWEPTGYALDVFRKSLEEQGIRLIGNSKVKVGVTPEDATVLTSRKSMPLEELYIPFLKLSNNGHAEVLAKQMGKSVHGEGSWDKGIEVMEDKLAKYGVNTDTVMLRDGSGMSHKNLIPAEELTKFLYEIQDESWFPVFKNALPVAGEPERLVGGTLRDRMTGESTKGNVIAKTGSLTGVSTLSGYVTSKDGKKLIFSIMMNNYKTGSMTELQDEIATVLAKHEFE</sequence>
<evidence type="ECO:0000256" key="3">
    <source>
        <dbReference type="SAM" id="Phobius"/>
    </source>
</evidence>
<keyword evidence="3" id="KW-0472">Membrane</keyword>
<proteinExistence type="inferred from homology"/>
<dbReference type="GO" id="GO:0004185">
    <property type="term" value="F:serine-type carboxypeptidase activity"/>
    <property type="evidence" value="ECO:0007669"/>
    <property type="project" value="InterPro"/>
</dbReference>
<dbReference type="NCBIfam" id="TIGR00666">
    <property type="entry name" value="PBP4"/>
    <property type="match status" value="1"/>
</dbReference>
<keyword evidence="3" id="KW-0812">Transmembrane</keyword>
<accession>A0A220U0B5</accession>
<dbReference type="PANTHER" id="PTHR30023:SF0">
    <property type="entry name" value="PENICILLIN-SENSITIVE CARBOXYPEPTIDASE A"/>
    <property type="match status" value="1"/>
</dbReference>
<keyword evidence="2" id="KW-0378">Hydrolase</keyword>
<dbReference type="RefSeq" id="WP_089060834.1">
    <property type="nucleotide sequence ID" value="NZ_CP022315.1"/>
</dbReference>
<evidence type="ECO:0000313" key="4">
    <source>
        <dbReference type="EMBL" id="ASK61557.1"/>
    </source>
</evidence>
<dbReference type="GO" id="GO:0006508">
    <property type="term" value="P:proteolysis"/>
    <property type="evidence" value="ECO:0007669"/>
    <property type="project" value="InterPro"/>
</dbReference>
<reference evidence="4 5" key="1">
    <citation type="submission" date="2017-07" db="EMBL/GenBank/DDBJ databases">
        <title>Virgibacillus sp. LM2416.</title>
        <authorList>
            <person name="Tak E.J."/>
            <person name="Bae J.-W."/>
        </authorList>
    </citation>
    <scope>NUCLEOTIDE SEQUENCE [LARGE SCALE GENOMIC DNA]</scope>
    <source>
        <strain evidence="4 5">LM2416</strain>
    </source>
</reference>
<dbReference type="InterPro" id="IPR012338">
    <property type="entry name" value="Beta-lactam/transpept-like"/>
</dbReference>
<dbReference type="KEGG" id="vil:CFK37_04895"/>
<keyword evidence="5" id="KW-1185">Reference proteome</keyword>
<dbReference type="Pfam" id="PF02113">
    <property type="entry name" value="Peptidase_S13"/>
    <property type="match status" value="1"/>
</dbReference>